<dbReference type="EMBL" id="VOIH02000006">
    <property type="protein sequence ID" value="KAF3443677.1"/>
    <property type="molecule type" value="Genomic_DNA"/>
</dbReference>
<accession>A0A8K0MF40</accession>
<dbReference type="Proteomes" id="UP000796880">
    <property type="component" value="Unassembled WGS sequence"/>
</dbReference>
<gene>
    <name evidence="1" type="ORF">FNV43_RR13367</name>
</gene>
<evidence type="ECO:0000313" key="1">
    <source>
        <dbReference type="EMBL" id="KAF3443677.1"/>
    </source>
</evidence>
<dbReference type="AlphaFoldDB" id="A0A8K0MF40"/>
<reference evidence="1" key="1">
    <citation type="submission" date="2020-03" db="EMBL/GenBank/DDBJ databases">
        <title>A high-quality chromosome-level genome assembly of a woody plant with both climbing and erect habits, Rhamnella rubrinervis.</title>
        <authorList>
            <person name="Lu Z."/>
            <person name="Yang Y."/>
            <person name="Zhu X."/>
            <person name="Sun Y."/>
        </authorList>
    </citation>
    <scope>NUCLEOTIDE SEQUENCE</scope>
    <source>
        <strain evidence="1">BYM</strain>
        <tissue evidence="1">Leaf</tissue>
    </source>
</reference>
<comment type="caution">
    <text evidence="1">The sequence shown here is derived from an EMBL/GenBank/DDBJ whole genome shotgun (WGS) entry which is preliminary data.</text>
</comment>
<organism evidence="1 2">
    <name type="scientific">Rhamnella rubrinervis</name>
    <dbReference type="NCBI Taxonomy" id="2594499"/>
    <lineage>
        <taxon>Eukaryota</taxon>
        <taxon>Viridiplantae</taxon>
        <taxon>Streptophyta</taxon>
        <taxon>Embryophyta</taxon>
        <taxon>Tracheophyta</taxon>
        <taxon>Spermatophyta</taxon>
        <taxon>Magnoliopsida</taxon>
        <taxon>eudicotyledons</taxon>
        <taxon>Gunneridae</taxon>
        <taxon>Pentapetalae</taxon>
        <taxon>rosids</taxon>
        <taxon>fabids</taxon>
        <taxon>Rosales</taxon>
        <taxon>Rhamnaceae</taxon>
        <taxon>rhamnoid group</taxon>
        <taxon>Rhamneae</taxon>
        <taxon>Rhamnella</taxon>
    </lineage>
</organism>
<evidence type="ECO:0000313" key="2">
    <source>
        <dbReference type="Proteomes" id="UP000796880"/>
    </source>
</evidence>
<sequence>MYENGHTLMATIGPSVAWPPTVFILEANLWESQVAKSPIRESQHDWEGPIHEIKQGWETQVPDNVDDELRSTILSLDIKVDRVANDLNTFRLDSIRAFQDFRSYSMREIQSIKDSIQEMFIYMKNKYHQPDTYKNMPINEEGEIRDEETNVMQNDSDVQFISPSKVIQWEPCIKKRAGKLKSPFVVTTEAWESLNKILPPPMDFNPKRPPPDDILMKFFDYLTFDMDEVIDYDICEVNKEFFRDLVQGEWLMIR</sequence>
<name>A0A8K0MF40_9ROSA</name>
<protein>
    <submittedName>
        <fullName evidence="1">Uncharacterized protein</fullName>
    </submittedName>
</protein>
<proteinExistence type="predicted"/>
<keyword evidence="2" id="KW-1185">Reference proteome</keyword>